<dbReference type="EMBL" id="JASCZI010152478">
    <property type="protein sequence ID" value="MED6176200.1"/>
    <property type="molecule type" value="Genomic_DNA"/>
</dbReference>
<keyword evidence="3" id="KW-1185">Reference proteome</keyword>
<comment type="caution">
    <text evidence="2">The sequence shown here is derived from an EMBL/GenBank/DDBJ whole genome shotgun (WGS) entry which is preliminary data.</text>
</comment>
<evidence type="ECO:0000313" key="2">
    <source>
        <dbReference type="EMBL" id="MED6176200.1"/>
    </source>
</evidence>
<proteinExistence type="predicted"/>
<protein>
    <submittedName>
        <fullName evidence="2">Uncharacterized protein</fullName>
    </submittedName>
</protein>
<reference evidence="2 3" key="1">
    <citation type="journal article" date="2023" name="Plants (Basel)">
        <title>Bridging the Gap: Combining Genomics and Transcriptomics Approaches to Understand Stylosanthes scabra, an Orphan Legume from the Brazilian Caatinga.</title>
        <authorList>
            <person name="Ferreira-Neto J.R.C."/>
            <person name="da Silva M.D."/>
            <person name="Binneck E."/>
            <person name="de Melo N.F."/>
            <person name="da Silva R.H."/>
            <person name="de Melo A.L.T.M."/>
            <person name="Pandolfi V."/>
            <person name="Bustamante F.O."/>
            <person name="Brasileiro-Vidal A.C."/>
            <person name="Benko-Iseppon A.M."/>
        </authorList>
    </citation>
    <scope>NUCLEOTIDE SEQUENCE [LARGE SCALE GENOMIC DNA]</scope>
    <source>
        <tissue evidence="2">Leaves</tissue>
    </source>
</reference>
<feature type="region of interest" description="Disordered" evidence="1">
    <location>
        <begin position="242"/>
        <end position="262"/>
    </location>
</feature>
<organism evidence="2 3">
    <name type="scientific">Stylosanthes scabra</name>
    <dbReference type="NCBI Taxonomy" id="79078"/>
    <lineage>
        <taxon>Eukaryota</taxon>
        <taxon>Viridiplantae</taxon>
        <taxon>Streptophyta</taxon>
        <taxon>Embryophyta</taxon>
        <taxon>Tracheophyta</taxon>
        <taxon>Spermatophyta</taxon>
        <taxon>Magnoliopsida</taxon>
        <taxon>eudicotyledons</taxon>
        <taxon>Gunneridae</taxon>
        <taxon>Pentapetalae</taxon>
        <taxon>rosids</taxon>
        <taxon>fabids</taxon>
        <taxon>Fabales</taxon>
        <taxon>Fabaceae</taxon>
        <taxon>Papilionoideae</taxon>
        <taxon>50 kb inversion clade</taxon>
        <taxon>dalbergioids sensu lato</taxon>
        <taxon>Dalbergieae</taxon>
        <taxon>Pterocarpus clade</taxon>
        <taxon>Stylosanthes</taxon>
    </lineage>
</organism>
<evidence type="ECO:0000256" key="1">
    <source>
        <dbReference type="SAM" id="MobiDB-lite"/>
    </source>
</evidence>
<dbReference type="Proteomes" id="UP001341840">
    <property type="component" value="Unassembled WGS sequence"/>
</dbReference>
<name>A0ABU6VTX6_9FABA</name>
<gene>
    <name evidence="2" type="ORF">PIB30_085784</name>
</gene>
<sequence length="262" mass="28362">MGSGLSKHEVNWEGSNNSSLDSTATCLFSPGFEPTGDPSLISGAKTRVANFPQIESGEQNSVRGAILLHDRNLVDVCEEAVPIVVVLLAESKKQLGVNQGSDKEESDESLYQINKEANGWLLVRHDAYTEHVLEDDGSIAEPGALLENDKLNSAEHSPSGVEGVVAAESSNGSSVFGGQHLDNVDAKDVESEDEDGRVEALETKKVFDKGGISFYSSDKEEVLTRLAERIIVGKGRIDLRPRKQKQGRKVPCLEAEPLLQEH</sequence>
<evidence type="ECO:0000313" key="3">
    <source>
        <dbReference type="Proteomes" id="UP001341840"/>
    </source>
</evidence>
<accession>A0ABU6VTX6</accession>